<reference evidence="1" key="1">
    <citation type="submission" date="2021-01" db="EMBL/GenBank/DDBJ databases">
        <title>Whole genome shotgun sequence of Actinoplanes tereljensis NBRC 105297.</title>
        <authorList>
            <person name="Komaki H."/>
            <person name="Tamura T."/>
        </authorList>
    </citation>
    <scope>NUCLEOTIDE SEQUENCE</scope>
    <source>
        <strain evidence="1">NBRC 105297</strain>
    </source>
</reference>
<protein>
    <submittedName>
        <fullName evidence="1">Uncharacterized protein</fullName>
    </submittedName>
</protein>
<sequence length="45" mass="4760">MTRELAVLLGGRVAGRLIQGEGGALILTYDSAYREAADAIPVSRK</sequence>
<dbReference type="EMBL" id="BOMY01000016">
    <property type="protein sequence ID" value="GIF19743.1"/>
    <property type="molecule type" value="Genomic_DNA"/>
</dbReference>
<keyword evidence="2" id="KW-1185">Reference proteome</keyword>
<proteinExistence type="predicted"/>
<organism evidence="1 2">
    <name type="scientific">Paractinoplanes tereljensis</name>
    <dbReference type="NCBI Taxonomy" id="571912"/>
    <lineage>
        <taxon>Bacteria</taxon>
        <taxon>Bacillati</taxon>
        <taxon>Actinomycetota</taxon>
        <taxon>Actinomycetes</taxon>
        <taxon>Micromonosporales</taxon>
        <taxon>Micromonosporaceae</taxon>
        <taxon>Paractinoplanes</taxon>
    </lineage>
</organism>
<accession>A0A919TR10</accession>
<gene>
    <name evidence="1" type="ORF">Ate02nite_24730</name>
</gene>
<name>A0A919TR10_9ACTN</name>
<dbReference type="Proteomes" id="UP000623608">
    <property type="component" value="Unassembled WGS sequence"/>
</dbReference>
<evidence type="ECO:0000313" key="1">
    <source>
        <dbReference type="EMBL" id="GIF19743.1"/>
    </source>
</evidence>
<comment type="caution">
    <text evidence="1">The sequence shown here is derived from an EMBL/GenBank/DDBJ whole genome shotgun (WGS) entry which is preliminary data.</text>
</comment>
<dbReference type="AlphaFoldDB" id="A0A919TR10"/>
<dbReference type="RefSeq" id="WP_354263646.1">
    <property type="nucleotide sequence ID" value="NZ_JBEPKC010000001.1"/>
</dbReference>
<evidence type="ECO:0000313" key="2">
    <source>
        <dbReference type="Proteomes" id="UP000623608"/>
    </source>
</evidence>